<evidence type="ECO:0000313" key="7">
    <source>
        <dbReference type="Proteomes" id="UP000316330"/>
    </source>
</evidence>
<evidence type="ECO:0000256" key="1">
    <source>
        <dbReference type="ARBA" id="ARBA00009437"/>
    </source>
</evidence>
<dbReference type="InterPro" id="IPR005119">
    <property type="entry name" value="LysR_subst-bd"/>
</dbReference>
<evidence type="ECO:0000256" key="4">
    <source>
        <dbReference type="ARBA" id="ARBA00023163"/>
    </source>
</evidence>
<dbReference type="CDD" id="cd08420">
    <property type="entry name" value="PBP2_CysL_like"/>
    <property type="match status" value="1"/>
</dbReference>
<dbReference type="RefSeq" id="WP_144707154.1">
    <property type="nucleotide sequence ID" value="NZ_VNJJ01000023.1"/>
</dbReference>
<dbReference type="Proteomes" id="UP000316330">
    <property type="component" value="Unassembled WGS sequence"/>
</dbReference>
<name>A0A559J631_9BACL</name>
<dbReference type="PRINTS" id="PR00039">
    <property type="entry name" value="HTHLYSR"/>
</dbReference>
<evidence type="ECO:0000259" key="5">
    <source>
        <dbReference type="PROSITE" id="PS50931"/>
    </source>
</evidence>
<dbReference type="InterPro" id="IPR036388">
    <property type="entry name" value="WH-like_DNA-bd_sf"/>
</dbReference>
<dbReference type="GO" id="GO:0000976">
    <property type="term" value="F:transcription cis-regulatory region binding"/>
    <property type="evidence" value="ECO:0007669"/>
    <property type="project" value="TreeGrafter"/>
</dbReference>
<keyword evidence="2" id="KW-0805">Transcription regulation</keyword>
<dbReference type="PANTHER" id="PTHR30126:SF39">
    <property type="entry name" value="HTH-TYPE TRANSCRIPTIONAL REGULATOR CYSL"/>
    <property type="match status" value="1"/>
</dbReference>
<gene>
    <name evidence="6" type="ORF">FPZ45_23830</name>
</gene>
<organism evidence="6 7">
    <name type="scientific">Cohnella terricola</name>
    <dbReference type="NCBI Taxonomy" id="1289167"/>
    <lineage>
        <taxon>Bacteria</taxon>
        <taxon>Bacillati</taxon>
        <taxon>Bacillota</taxon>
        <taxon>Bacilli</taxon>
        <taxon>Bacillales</taxon>
        <taxon>Paenibacillaceae</taxon>
        <taxon>Cohnella</taxon>
    </lineage>
</organism>
<feature type="domain" description="HTH lysR-type" evidence="5">
    <location>
        <begin position="1"/>
        <end position="58"/>
    </location>
</feature>
<proteinExistence type="inferred from homology"/>
<dbReference type="FunFam" id="1.10.10.10:FF:000001">
    <property type="entry name" value="LysR family transcriptional regulator"/>
    <property type="match status" value="1"/>
</dbReference>
<dbReference type="OrthoDB" id="9785745at2"/>
<dbReference type="Gene3D" id="1.10.10.10">
    <property type="entry name" value="Winged helix-like DNA-binding domain superfamily/Winged helix DNA-binding domain"/>
    <property type="match status" value="1"/>
</dbReference>
<dbReference type="EMBL" id="VNJJ01000023">
    <property type="protein sequence ID" value="TVX95333.1"/>
    <property type="molecule type" value="Genomic_DNA"/>
</dbReference>
<dbReference type="AlphaFoldDB" id="A0A559J631"/>
<dbReference type="PANTHER" id="PTHR30126">
    <property type="entry name" value="HTH-TYPE TRANSCRIPTIONAL REGULATOR"/>
    <property type="match status" value="1"/>
</dbReference>
<keyword evidence="3" id="KW-0238">DNA-binding</keyword>
<dbReference type="InterPro" id="IPR000847">
    <property type="entry name" value="LysR_HTH_N"/>
</dbReference>
<evidence type="ECO:0000256" key="3">
    <source>
        <dbReference type="ARBA" id="ARBA00023125"/>
    </source>
</evidence>
<sequence>MIVDILKVFVAVVEQRNFSRAGEILNLSQPSVSLHIRNLEFEYGAKLLYRSPKLVKTTAAGDVLYAYAKRILSLHDEAKEQIHLLEDVVAGLLKIGASLTIGEYLLPRFLASFVKQHPQVDVQITIGNTEEIAQGVRHNELDLGLVEGSVALSEFETSPFMKDDLILVAHPDHLLSTQRSVKPDMLQNQTWILRETGSGTRAFNEDFLRNEGLEMNRSYIFNSSQGVKEAVASGLGIAILSNWVVRKELSNGEISKIPLRGKRFTRDFSIIYSKQTSLTMAMKAFMQKLKSDSESTIINPNG</sequence>
<comment type="caution">
    <text evidence="6">The sequence shown here is derived from an EMBL/GenBank/DDBJ whole genome shotgun (WGS) entry which is preliminary data.</text>
</comment>
<dbReference type="SUPFAM" id="SSF53850">
    <property type="entry name" value="Periplasmic binding protein-like II"/>
    <property type="match status" value="1"/>
</dbReference>
<dbReference type="Pfam" id="PF00126">
    <property type="entry name" value="HTH_1"/>
    <property type="match status" value="1"/>
</dbReference>
<evidence type="ECO:0000313" key="6">
    <source>
        <dbReference type="EMBL" id="TVX95333.1"/>
    </source>
</evidence>
<comment type="similarity">
    <text evidence="1">Belongs to the LysR transcriptional regulatory family.</text>
</comment>
<dbReference type="SUPFAM" id="SSF46785">
    <property type="entry name" value="Winged helix' DNA-binding domain"/>
    <property type="match status" value="1"/>
</dbReference>
<dbReference type="GO" id="GO:0003700">
    <property type="term" value="F:DNA-binding transcription factor activity"/>
    <property type="evidence" value="ECO:0007669"/>
    <property type="project" value="InterPro"/>
</dbReference>
<dbReference type="InterPro" id="IPR036390">
    <property type="entry name" value="WH_DNA-bd_sf"/>
</dbReference>
<keyword evidence="4" id="KW-0804">Transcription</keyword>
<dbReference type="PROSITE" id="PS50931">
    <property type="entry name" value="HTH_LYSR"/>
    <property type="match status" value="1"/>
</dbReference>
<reference evidence="6 7" key="1">
    <citation type="submission" date="2019-07" db="EMBL/GenBank/DDBJ databases">
        <authorList>
            <person name="Kim J."/>
        </authorList>
    </citation>
    <scope>NUCLEOTIDE SEQUENCE [LARGE SCALE GENOMIC DNA]</scope>
    <source>
        <strain evidence="6 7">G13</strain>
    </source>
</reference>
<protein>
    <submittedName>
        <fullName evidence="6">LysR family transcriptional regulator</fullName>
    </submittedName>
</protein>
<keyword evidence="7" id="KW-1185">Reference proteome</keyword>
<dbReference type="Pfam" id="PF03466">
    <property type="entry name" value="LysR_substrate"/>
    <property type="match status" value="1"/>
</dbReference>
<accession>A0A559J631</accession>
<evidence type="ECO:0000256" key="2">
    <source>
        <dbReference type="ARBA" id="ARBA00023015"/>
    </source>
</evidence>
<dbReference type="Gene3D" id="3.40.190.290">
    <property type="match status" value="1"/>
</dbReference>